<evidence type="ECO:0000313" key="6">
    <source>
        <dbReference type="Proteomes" id="UP001348641"/>
    </source>
</evidence>
<comment type="caution">
    <text evidence="5">The sequence shown here is derived from an EMBL/GenBank/DDBJ whole genome shotgun (WGS) entry which is preliminary data.</text>
</comment>
<keyword evidence="2 5" id="KW-0012">Acyltransferase</keyword>
<dbReference type="EMBL" id="JAUUCC010000001">
    <property type="protein sequence ID" value="MEE2048976.1"/>
    <property type="molecule type" value="Genomic_DNA"/>
</dbReference>
<gene>
    <name evidence="5" type="ORF">Q8A49_00500</name>
</gene>
<dbReference type="Proteomes" id="UP001348641">
    <property type="component" value="Unassembled WGS sequence"/>
</dbReference>
<organism evidence="5 6">
    <name type="scientific">Nocardiopsis tropica</name>
    <dbReference type="NCBI Taxonomy" id="109330"/>
    <lineage>
        <taxon>Bacteria</taxon>
        <taxon>Bacillati</taxon>
        <taxon>Actinomycetota</taxon>
        <taxon>Actinomycetes</taxon>
        <taxon>Streptosporangiales</taxon>
        <taxon>Nocardiopsidaceae</taxon>
        <taxon>Nocardiopsis</taxon>
    </lineage>
</organism>
<dbReference type="InterPro" id="IPR013751">
    <property type="entry name" value="ACP_syn_III_N"/>
</dbReference>
<evidence type="ECO:0000256" key="2">
    <source>
        <dbReference type="ARBA" id="ARBA00023315"/>
    </source>
</evidence>
<dbReference type="PANTHER" id="PTHR34069">
    <property type="entry name" value="3-OXOACYL-[ACYL-CARRIER-PROTEIN] SYNTHASE 3"/>
    <property type="match status" value="1"/>
</dbReference>
<dbReference type="Gene3D" id="3.40.47.10">
    <property type="match status" value="1"/>
</dbReference>
<dbReference type="NCBIfam" id="NF006829">
    <property type="entry name" value="PRK09352.1"/>
    <property type="match status" value="1"/>
</dbReference>
<evidence type="ECO:0000259" key="4">
    <source>
        <dbReference type="Pfam" id="PF08545"/>
    </source>
</evidence>
<accession>A0ABU7KI56</accession>
<dbReference type="RefSeq" id="WP_330156285.1">
    <property type="nucleotide sequence ID" value="NZ_BAAAJA010000006.1"/>
</dbReference>
<feature type="domain" description="Beta-ketoacyl-[acyl-carrier-protein] synthase III C-terminal" evidence="3">
    <location>
        <begin position="254"/>
        <end position="341"/>
    </location>
</feature>
<feature type="domain" description="Beta-ketoacyl-[acyl-carrier-protein] synthase III N-terminal" evidence="4">
    <location>
        <begin position="128"/>
        <end position="200"/>
    </location>
</feature>
<reference evidence="5 6" key="1">
    <citation type="submission" date="2023-07" db="EMBL/GenBank/DDBJ databases">
        <authorList>
            <person name="Girao M."/>
            <person name="Carvalho M.F."/>
        </authorList>
    </citation>
    <scope>NUCLEOTIDE SEQUENCE [LARGE SCALE GENOMIC DNA]</scope>
    <source>
        <strain evidence="5 6">66/93</strain>
    </source>
</reference>
<evidence type="ECO:0000259" key="3">
    <source>
        <dbReference type="Pfam" id="PF08541"/>
    </source>
</evidence>
<evidence type="ECO:0000256" key="1">
    <source>
        <dbReference type="ARBA" id="ARBA00022679"/>
    </source>
</evidence>
<dbReference type="InterPro" id="IPR016039">
    <property type="entry name" value="Thiolase-like"/>
</dbReference>
<dbReference type="SUPFAM" id="SSF53901">
    <property type="entry name" value="Thiolase-like"/>
    <property type="match status" value="1"/>
</dbReference>
<name>A0ABU7KI56_9ACTN</name>
<evidence type="ECO:0000313" key="5">
    <source>
        <dbReference type="EMBL" id="MEE2048976.1"/>
    </source>
</evidence>
<dbReference type="CDD" id="cd00830">
    <property type="entry name" value="KAS_III"/>
    <property type="match status" value="1"/>
</dbReference>
<dbReference type="EC" id="2.3.1.180" evidence="5"/>
<dbReference type="Pfam" id="PF08545">
    <property type="entry name" value="ACP_syn_III"/>
    <property type="match status" value="1"/>
</dbReference>
<dbReference type="GO" id="GO:0033818">
    <property type="term" value="F:beta-ketoacyl-acyl-carrier-protein synthase III activity"/>
    <property type="evidence" value="ECO:0007669"/>
    <property type="project" value="UniProtKB-EC"/>
</dbReference>
<dbReference type="PANTHER" id="PTHR34069:SF2">
    <property type="entry name" value="BETA-KETOACYL-[ACYL-CARRIER-PROTEIN] SYNTHASE III"/>
    <property type="match status" value="1"/>
</dbReference>
<sequence>MRPDENISTTSGNTLLNKVPVGILGVGSYVPGVVVTNEDLGRHLDTSDEWIVSRTGIRERRFLPEGENTSDMCVAAALRALEDSGTGADEIDCVIVATFTFDQLLPSTALTVADRIGARGAVSLDMNQAACSGGLYGMWTAVHLLQNGHFRRVLVIGAEALSRITDPTDRTTRVFFGDAAGAAVLGPVEEGSGVLSWSLGGTLSHAVEVPAGGAREPFGPEVVGTGRQFLQMDGPEVWRQVMTQIPPNMEETLKLAGLTADEIDHFVFHQANKNLVTGLMDALGQPMDKAVTTIEEYGNTGAATIFTVLDRLRGDGRPRPGEHTVFAVIGAGFLWGSMCLRQQGSGV</sequence>
<keyword evidence="1 5" id="KW-0808">Transferase</keyword>
<proteinExistence type="predicted"/>
<dbReference type="InterPro" id="IPR013747">
    <property type="entry name" value="ACP_syn_III_C"/>
</dbReference>
<protein>
    <submittedName>
        <fullName evidence="5">Beta-ketoacyl-ACP synthase III</fullName>
        <ecNumber evidence="5">2.3.1.180</ecNumber>
    </submittedName>
</protein>
<dbReference type="Pfam" id="PF08541">
    <property type="entry name" value="ACP_syn_III_C"/>
    <property type="match status" value="1"/>
</dbReference>